<evidence type="ECO:0000313" key="7">
    <source>
        <dbReference type="Proteomes" id="UP000233750"/>
    </source>
</evidence>
<keyword evidence="7" id="KW-1185">Reference proteome</keyword>
<dbReference type="SMART" id="SM00849">
    <property type="entry name" value="Lactamase_B"/>
    <property type="match status" value="1"/>
</dbReference>
<sequence length="323" mass="35416">MAHWFDLGDVAVVSLIEDDRLLIEPGEFFPGLEPDLADWYAREPWFDRAAEKLVFVIQSFLVCSADEVLVVDACVGAGKDRQRPEFDQLPDRWRQQFLATGLREADVDAVVFTHLHTDHVGAATAQREPVFPHAPHFVVEQEFRYWSSEAGGAAMRRTGDYLADSVLPIEQAGQLRFVAPDAVVGRHAELVPAAGHTPGNVCVRVRGSAGTVLLAGDTMHHGVQIRHPELSTRYCVEPGAAARVRGALLDEVAGSGAVFVPTHFPVPSAGRVRRGQAGYDFEFAADLVRTGQFRYREWLGSLVTLGRRGSAPVAARSQWADRG</sequence>
<dbReference type="RefSeq" id="WP_101437682.1">
    <property type="nucleotide sequence ID" value="NZ_PJMY01000003.1"/>
</dbReference>
<dbReference type="OrthoDB" id="5177904at2"/>
<dbReference type="Proteomes" id="UP000233750">
    <property type="component" value="Unassembled WGS sequence"/>
</dbReference>
<protein>
    <submittedName>
        <fullName evidence="6">Glyoxylase-like metal-dependent hydrolase (Beta-lactamase superfamily II)</fullName>
    </submittedName>
</protein>
<dbReference type="PANTHER" id="PTHR42978">
    <property type="entry name" value="QUORUM-QUENCHING LACTONASE YTNP-RELATED-RELATED"/>
    <property type="match status" value="1"/>
</dbReference>
<dbReference type="CDD" id="cd16277">
    <property type="entry name" value="metallo-hydrolase-like_MBL-fold"/>
    <property type="match status" value="1"/>
</dbReference>
<evidence type="ECO:0000259" key="5">
    <source>
        <dbReference type="SMART" id="SM00849"/>
    </source>
</evidence>
<dbReference type="InterPro" id="IPR036866">
    <property type="entry name" value="RibonucZ/Hydroxyglut_hydro"/>
</dbReference>
<dbReference type="PANTHER" id="PTHR42978:SF6">
    <property type="entry name" value="QUORUM-QUENCHING LACTONASE YTNP-RELATED"/>
    <property type="match status" value="1"/>
</dbReference>
<dbReference type="SUPFAM" id="SSF56281">
    <property type="entry name" value="Metallo-hydrolase/oxidoreductase"/>
    <property type="match status" value="1"/>
</dbReference>
<gene>
    <name evidence="6" type="ORF">ATK30_5093</name>
</gene>
<organism evidence="6 7">
    <name type="scientific">Amycolatopsis echigonensis</name>
    <dbReference type="NCBI Taxonomy" id="2576905"/>
    <lineage>
        <taxon>Bacteria</taxon>
        <taxon>Bacillati</taxon>
        <taxon>Actinomycetota</taxon>
        <taxon>Actinomycetes</taxon>
        <taxon>Pseudonocardiales</taxon>
        <taxon>Pseudonocardiaceae</taxon>
        <taxon>Amycolatopsis</taxon>
    </lineage>
</organism>
<accession>A0A2N3WK16</accession>
<dbReference type="AlphaFoldDB" id="A0A2N3WK16"/>
<name>A0A2N3WK16_9PSEU</name>
<feature type="domain" description="Metallo-beta-lactamase" evidence="5">
    <location>
        <begin position="56"/>
        <end position="263"/>
    </location>
</feature>
<dbReference type="Gene3D" id="3.60.15.10">
    <property type="entry name" value="Ribonuclease Z/Hydroxyacylglutathione hydrolase-like"/>
    <property type="match status" value="1"/>
</dbReference>
<dbReference type="EMBL" id="PJMY01000003">
    <property type="protein sequence ID" value="PKV94219.1"/>
    <property type="molecule type" value="Genomic_DNA"/>
</dbReference>
<evidence type="ECO:0000256" key="3">
    <source>
        <dbReference type="ARBA" id="ARBA00022801"/>
    </source>
</evidence>
<comment type="similarity">
    <text evidence="1">Belongs to the metallo-beta-lactamase superfamily.</text>
</comment>
<dbReference type="InterPro" id="IPR051013">
    <property type="entry name" value="MBL_superfamily_lactonases"/>
</dbReference>
<evidence type="ECO:0000313" key="6">
    <source>
        <dbReference type="EMBL" id="PKV94219.1"/>
    </source>
</evidence>
<evidence type="ECO:0000256" key="1">
    <source>
        <dbReference type="ARBA" id="ARBA00007749"/>
    </source>
</evidence>
<dbReference type="GO" id="GO:0046872">
    <property type="term" value="F:metal ion binding"/>
    <property type="evidence" value="ECO:0007669"/>
    <property type="project" value="UniProtKB-KW"/>
</dbReference>
<evidence type="ECO:0000256" key="4">
    <source>
        <dbReference type="ARBA" id="ARBA00022833"/>
    </source>
</evidence>
<comment type="caution">
    <text evidence="6">The sequence shown here is derived from an EMBL/GenBank/DDBJ whole genome shotgun (WGS) entry which is preliminary data.</text>
</comment>
<dbReference type="InterPro" id="IPR001279">
    <property type="entry name" value="Metallo-B-lactamas"/>
</dbReference>
<proteinExistence type="inferred from homology"/>
<dbReference type="GO" id="GO:0016787">
    <property type="term" value="F:hydrolase activity"/>
    <property type="evidence" value="ECO:0007669"/>
    <property type="project" value="UniProtKB-KW"/>
</dbReference>
<keyword evidence="4" id="KW-0862">Zinc</keyword>
<keyword evidence="2" id="KW-0479">Metal-binding</keyword>
<reference evidence="6 7" key="1">
    <citation type="submission" date="2017-12" db="EMBL/GenBank/DDBJ databases">
        <title>Sequencing the genomes of 1000 Actinobacteria strains.</title>
        <authorList>
            <person name="Klenk H.-P."/>
        </authorList>
    </citation>
    <scope>NUCLEOTIDE SEQUENCE [LARGE SCALE GENOMIC DNA]</scope>
    <source>
        <strain evidence="6 7">DSM 45165</strain>
    </source>
</reference>
<keyword evidence="3" id="KW-0378">Hydrolase</keyword>
<dbReference type="Pfam" id="PF00753">
    <property type="entry name" value="Lactamase_B"/>
    <property type="match status" value="1"/>
</dbReference>
<evidence type="ECO:0000256" key="2">
    <source>
        <dbReference type="ARBA" id="ARBA00022723"/>
    </source>
</evidence>